<keyword evidence="1" id="KW-0812">Transmembrane</keyword>
<keyword evidence="1" id="KW-0472">Membrane</keyword>
<sequence>MSNPKMTPRRILIFGSSMHIWSDLIFALLIPLLPAIKDSLGLTYAEVGLLRSTHSGATAVLQVPAGFLAEYFGEFWMLVTGNLWASAGLVGMGLSNGFWLLFIFAIIGGLGGGTQHPLASSMVSRAYNDSGRSAAVGTVNFSGDLGKMIAPALGGTLLIIFGWGGTMLYIGAAGVFLMLVTSAFNRNLNMGRPNLNVTTLPSGDPLGESPRNKAFISLSFIGALDNATRTGVLVFLPFILVGHGMGTGEISTALFLLFSGGAAGKYVCGWLDGKIGTVNIIWITKGMTAVFVVLSLYTPYLLIWPLVLVMGVGLNGTSSALYATVAKFVPTSRRARYYGFFYTTNEIGTIGAPLLYGFVADAFGLVRSTYVMGLVTFAILPLSLGLRKYLSSDVL</sequence>
<dbReference type="InterPro" id="IPR011701">
    <property type="entry name" value="MFS"/>
</dbReference>
<dbReference type="PANTHER" id="PTHR43129">
    <property type="entry name" value="FOSMIDOMYCIN RESISTANCE PROTEIN"/>
    <property type="match status" value="1"/>
</dbReference>
<evidence type="ECO:0000256" key="1">
    <source>
        <dbReference type="SAM" id="Phobius"/>
    </source>
</evidence>
<protein>
    <recommendedName>
        <fullName evidence="2">Major facilitator superfamily (MFS) profile domain-containing protein</fullName>
    </recommendedName>
</protein>
<dbReference type="SUPFAM" id="SSF103473">
    <property type="entry name" value="MFS general substrate transporter"/>
    <property type="match status" value="1"/>
</dbReference>
<dbReference type="PANTHER" id="PTHR43129:SF1">
    <property type="entry name" value="FOSMIDOMYCIN RESISTANCE PROTEIN"/>
    <property type="match status" value="1"/>
</dbReference>
<dbReference type="GO" id="GO:0022857">
    <property type="term" value="F:transmembrane transporter activity"/>
    <property type="evidence" value="ECO:0007669"/>
    <property type="project" value="InterPro"/>
</dbReference>
<dbReference type="Pfam" id="PF07690">
    <property type="entry name" value="MFS_1"/>
    <property type="match status" value="1"/>
</dbReference>
<dbReference type="EMBL" id="UINC01002326">
    <property type="protein sequence ID" value="SUZ95452.1"/>
    <property type="molecule type" value="Genomic_DNA"/>
</dbReference>
<reference evidence="3" key="1">
    <citation type="submission" date="2018-05" db="EMBL/GenBank/DDBJ databases">
        <authorList>
            <person name="Lanie J.A."/>
            <person name="Ng W.-L."/>
            <person name="Kazmierczak K.M."/>
            <person name="Andrzejewski T.M."/>
            <person name="Davidsen T.M."/>
            <person name="Wayne K.J."/>
            <person name="Tettelin H."/>
            <person name="Glass J.I."/>
            <person name="Rusch D."/>
            <person name="Podicherti R."/>
            <person name="Tsui H.-C.T."/>
            <person name="Winkler M.E."/>
        </authorList>
    </citation>
    <scope>NUCLEOTIDE SEQUENCE</scope>
</reference>
<dbReference type="InterPro" id="IPR020846">
    <property type="entry name" value="MFS_dom"/>
</dbReference>
<feature type="transmembrane region" description="Helical" evidence="1">
    <location>
        <begin position="279"/>
        <end position="297"/>
    </location>
</feature>
<dbReference type="Gene3D" id="1.20.1250.20">
    <property type="entry name" value="MFS general substrate transporter like domains"/>
    <property type="match status" value="1"/>
</dbReference>
<keyword evidence="1" id="KW-1133">Transmembrane helix</keyword>
<dbReference type="AlphaFoldDB" id="A0A381RUA1"/>
<dbReference type="PROSITE" id="PS50850">
    <property type="entry name" value="MFS"/>
    <property type="match status" value="1"/>
</dbReference>
<evidence type="ECO:0000313" key="3">
    <source>
        <dbReference type="EMBL" id="SUZ95452.1"/>
    </source>
</evidence>
<feature type="domain" description="Major facilitator superfamily (MFS) profile" evidence="2">
    <location>
        <begin position="11"/>
        <end position="391"/>
    </location>
</feature>
<feature type="transmembrane region" description="Helical" evidence="1">
    <location>
        <begin position="12"/>
        <end position="33"/>
    </location>
</feature>
<feature type="transmembrane region" description="Helical" evidence="1">
    <location>
        <begin position="337"/>
        <end position="359"/>
    </location>
</feature>
<organism evidence="3">
    <name type="scientific">marine metagenome</name>
    <dbReference type="NCBI Taxonomy" id="408172"/>
    <lineage>
        <taxon>unclassified sequences</taxon>
        <taxon>metagenomes</taxon>
        <taxon>ecological metagenomes</taxon>
    </lineage>
</organism>
<evidence type="ECO:0000259" key="2">
    <source>
        <dbReference type="PROSITE" id="PS50850"/>
    </source>
</evidence>
<name>A0A381RUA1_9ZZZZ</name>
<dbReference type="InterPro" id="IPR036259">
    <property type="entry name" value="MFS_trans_sf"/>
</dbReference>
<proteinExistence type="predicted"/>
<feature type="transmembrane region" description="Helical" evidence="1">
    <location>
        <begin position="365"/>
        <end position="386"/>
    </location>
</feature>
<feature type="transmembrane region" description="Helical" evidence="1">
    <location>
        <begin position="157"/>
        <end position="184"/>
    </location>
</feature>
<gene>
    <name evidence="3" type="ORF">METZ01_LOCUS48306</name>
</gene>
<accession>A0A381RUA1</accession>
<dbReference type="GO" id="GO:0005886">
    <property type="term" value="C:plasma membrane"/>
    <property type="evidence" value="ECO:0007669"/>
    <property type="project" value="TreeGrafter"/>
</dbReference>
<feature type="transmembrane region" description="Helical" evidence="1">
    <location>
        <begin position="303"/>
        <end position="325"/>
    </location>
</feature>